<dbReference type="OrthoDB" id="9804047at2"/>
<dbReference type="EMBL" id="FSSB01000033">
    <property type="protein sequence ID" value="SIO96575.1"/>
    <property type="molecule type" value="Genomic_DNA"/>
</dbReference>
<dbReference type="InterPro" id="IPR013022">
    <property type="entry name" value="Xyl_isomerase-like_TIM-brl"/>
</dbReference>
<dbReference type="PANTHER" id="PTHR12110">
    <property type="entry name" value="HYDROXYPYRUVATE ISOMERASE"/>
    <property type="match status" value="1"/>
</dbReference>
<dbReference type="EC" id="4.2.1.44" evidence="3"/>
<proteinExistence type="predicted"/>
<dbReference type="Gene3D" id="3.20.20.150">
    <property type="entry name" value="Divalent-metal-dependent TIM barrel enzymes"/>
    <property type="match status" value="1"/>
</dbReference>
<evidence type="ECO:0000313" key="3">
    <source>
        <dbReference type="EMBL" id="SIO96575.1"/>
    </source>
</evidence>
<evidence type="ECO:0000259" key="1">
    <source>
        <dbReference type="Pfam" id="PF01261"/>
    </source>
</evidence>
<feature type="domain" description="Xylose isomerase-like TIM barrel" evidence="1">
    <location>
        <begin position="19"/>
        <end position="290"/>
    </location>
</feature>
<dbReference type="Proteomes" id="UP000184774">
    <property type="component" value="Unassembled WGS sequence"/>
</dbReference>
<dbReference type="AlphaFoldDB" id="A0A1N6MAT5"/>
<dbReference type="InterPro" id="IPR036237">
    <property type="entry name" value="Xyl_isomerase-like_sf"/>
</dbReference>
<dbReference type="Proteomes" id="UP000515264">
    <property type="component" value="Chromosome 1"/>
</dbReference>
<sequence>MKLGFVSAILDQNNYEEMIDIAATFGYECVEVACWPVGKSERRYAGVTHIDVEKVLEDDAYASTVLEYAQSRNIEISSLAYYPNALDADEAKRTATIEHIEKLIKASAKLNINMVTTFIGRDQYKAVDENLEIMVDVWKPLLELAKAENVKVAIENCPMLFGKDQWPGGQNLMTTPDIWRKVFDLLPYDNFGLNYDPSHFVWQSIDYIKPIYEFKDKIFHVHYKDIKVFKDKLDRVGSMAYPLEYMSPKLPGLGDVDWGKYVSALTDIGYEGFTCIEVEDKAFEGTTEKVLDSLRISRLYMKQFVI</sequence>
<evidence type="ECO:0000313" key="4">
    <source>
        <dbReference type="Proteomes" id="UP000184774"/>
    </source>
</evidence>
<dbReference type="InterPro" id="IPR050312">
    <property type="entry name" value="IolE/XylAMocC-like"/>
</dbReference>
<dbReference type="PANTHER" id="PTHR12110:SF21">
    <property type="entry name" value="XYLOSE ISOMERASE-LIKE TIM BARREL DOMAIN-CONTAINING PROTEIN"/>
    <property type="match status" value="1"/>
</dbReference>
<reference evidence="2 5" key="3">
    <citation type="journal article" date="2020" name="J. Nat. Prod.">
        <title>Genomics-Metabolomics Profiling Disclosed Marine Vibrio spartinae 3.6 as a Producer of a New Branched Side Chain Prodigiosin.</title>
        <authorList>
            <person name="Vitale G.A."/>
            <person name="Sciarretta M."/>
            <person name="Palma Esposito F."/>
            <person name="January G.G."/>
            <person name="Giaccio M."/>
            <person name="Bunk B."/>
            <person name="Sproer C."/>
            <person name="Bajerski F."/>
            <person name="Power D."/>
            <person name="Festa C."/>
            <person name="Monti M.C."/>
            <person name="D'Auria M.V."/>
            <person name="de Pascale D."/>
        </authorList>
    </citation>
    <scope>NUCLEOTIDE SEQUENCE [LARGE SCALE GENOMIC DNA]</scope>
    <source>
        <strain evidence="2 5">3.6</strain>
    </source>
</reference>
<reference evidence="2" key="2">
    <citation type="submission" date="2019-11" db="EMBL/GenBank/DDBJ databases">
        <authorList>
            <person name="January G."/>
            <person name="Bunk B."/>
        </authorList>
    </citation>
    <scope>NUCLEOTIDE SEQUENCE</scope>
    <source>
        <strain evidence="2">3.6</strain>
    </source>
</reference>
<keyword evidence="5" id="KW-1185">Reference proteome</keyword>
<accession>A0A1N6MAT5</accession>
<dbReference type="Pfam" id="PF01261">
    <property type="entry name" value="AP_endonuc_2"/>
    <property type="match status" value="1"/>
</dbReference>
<dbReference type="GO" id="GO:0050114">
    <property type="term" value="F:myo-inosose-2 dehydratase activity"/>
    <property type="evidence" value="ECO:0007669"/>
    <property type="project" value="UniProtKB-EC"/>
</dbReference>
<organism evidence="3 4">
    <name type="scientific">Vibrio spartinae</name>
    <dbReference type="NCBI Taxonomy" id="1918945"/>
    <lineage>
        <taxon>Bacteria</taxon>
        <taxon>Pseudomonadati</taxon>
        <taxon>Pseudomonadota</taxon>
        <taxon>Gammaproteobacteria</taxon>
        <taxon>Vibrionales</taxon>
        <taxon>Vibrionaceae</taxon>
        <taxon>Vibrio</taxon>
    </lineage>
</organism>
<protein>
    <submittedName>
        <fullName evidence="3">Inosose dehydratase</fullName>
        <ecNumber evidence="3">4.2.1.44</ecNumber>
    </submittedName>
</protein>
<dbReference type="EMBL" id="CP046268">
    <property type="protein sequence ID" value="QMV13785.1"/>
    <property type="molecule type" value="Genomic_DNA"/>
</dbReference>
<name>A0A1N6MAT5_9VIBR</name>
<reference evidence="3 4" key="1">
    <citation type="submission" date="2016-12" db="EMBL/GenBank/DDBJ databases">
        <authorList>
            <person name="Song W.-J."/>
            <person name="Kurnit D.M."/>
        </authorList>
    </citation>
    <scope>NUCLEOTIDE SEQUENCE [LARGE SCALE GENOMIC DNA]</scope>
    <source>
        <strain evidence="3 4">CECT 9026</strain>
    </source>
</reference>
<keyword evidence="3" id="KW-0456">Lyase</keyword>
<evidence type="ECO:0000313" key="2">
    <source>
        <dbReference type="EMBL" id="QMV13785.1"/>
    </source>
</evidence>
<dbReference type="SUPFAM" id="SSF51658">
    <property type="entry name" value="Xylose isomerase-like"/>
    <property type="match status" value="1"/>
</dbReference>
<dbReference type="RefSeq" id="WP_074375002.1">
    <property type="nucleotide sequence ID" value="NZ_AP024907.1"/>
</dbReference>
<gene>
    <name evidence="3" type="primary">iolE</name>
    <name evidence="3" type="ORF">VSP9026_04378</name>
    <name evidence="2" type="ORF">Vspart_01027</name>
</gene>
<evidence type="ECO:0000313" key="5">
    <source>
        <dbReference type="Proteomes" id="UP000515264"/>
    </source>
</evidence>